<dbReference type="RefSeq" id="WP_107189615.1">
    <property type="nucleotide sequence ID" value="NZ_PYMN01000006.1"/>
</dbReference>
<name>A0A2T3JWE9_PHOPO</name>
<protein>
    <submittedName>
        <fullName evidence="2">Uncharacterized protein</fullName>
    </submittedName>
</protein>
<dbReference type="AlphaFoldDB" id="A0A2T3JWE9"/>
<dbReference type="Proteomes" id="UP000241618">
    <property type="component" value="Unassembled WGS sequence"/>
</dbReference>
<evidence type="ECO:0000313" key="2">
    <source>
        <dbReference type="EMBL" id="PSU53637.1"/>
    </source>
</evidence>
<accession>A0A2T3JWE9</accession>
<evidence type="ECO:0000313" key="3">
    <source>
        <dbReference type="Proteomes" id="UP000241405"/>
    </source>
</evidence>
<evidence type="ECO:0000313" key="1">
    <source>
        <dbReference type="EMBL" id="PSU26704.1"/>
    </source>
</evidence>
<dbReference type="Proteomes" id="UP000241405">
    <property type="component" value="Unassembled WGS sequence"/>
</dbReference>
<comment type="caution">
    <text evidence="2">The sequence shown here is derived from an EMBL/GenBank/DDBJ whole genome shotgun (WGS) entry which is preliminary data.</text>
</comment>
<dbReference type="EMBL" id="PYMP01000002">
    <property type="protein sequence ID" value="PSU53637.1"/>
    <property type="molecule type" value="Genomic_DNA"/>
</dbReference>
<organism evidence="2 4">
    <name type="scientific">Photobacterium phosphoreum</name>
    <dbReference type="NCBI Taxonomy" id="659"/>
    <lineage>
        <taxon>Bacteria</taxon>
        <taxon>Pseudomonadati</taxon>
        <taxon>Pseudomonadota</taxon>
        <taxon>Gammaproteobacteria</taxon>
        <taxon>Vibrionales</taxon>
        <taxon>Vibrionaceae</taxon>
        <taxon>Photobacterium</taxon>
    </lineage>
</organism>
<dbReference type="EMBL" id="PYMO01000002">
    <property type="protein sequence ID" value="PSU26704.1"/>
    <property type="molecule type" value="Genomic_DNA"/>
</dbReference>
<keyword evidence="3" id="KW-1185">Reference proteome</keyword>
<sequence length="76" mass="8410">MHILLSFSNTHDLFIKRGDSLDILIIKREAEAKKTNVIAGNVTNGICFIKKVEKTASIEFKVKKKAADKSAAFSTD</sequence>
<reference evidence="3 4" key="1">
    <citation type="submission" date="2018-03" db="EMBL/GenBank/DDBJ databases">
        <title>Whole genome sequencing of Histamine producing bacteria.</title>
        <authorList>
            <person name="Butler K."/>
        </authorList>
    </citation>
    <scope>NUCLEOTIDE SEQUENCE [LARGE SCALE GENOMIC DNA]</scope>
    <source>
        <strain evidence="2 4">FS-6.1</strain>
        <strain evidence="1 3">FS-6.2</strain>
    </source>
</reference>
<gene>
    <name evidence="2" type="ORF">C9J18_04315</name>
    <name evidence="1" type="ORF">CTM96_03775</name>
</gene>
<proteinExistence type="predicted"/>
<evidence type="ECO:0000313" key="4">
    <source>
        <dbReference type="Proteomes" id="UP000241618"/>
    </source>
</evidence>